<feature type="domain" description="PurE" evidence="6">
    <location>
        <begin position="5"/>
        <end position="149"/>
    </location>
</feature>
<name>B3V646_9ARCH</name>
<keyword evidence="2 3" id="KW-0413">Isomerase</keyword>
<dbReference type="PANTHER" id="PTHR23046">
    <property type="entry name" value="PHOSPHORIBOSYLAMINOIMIDAZOLE CARBOXYLASE CATALYTIC SUBUNIT"/>
    <property type="match status" value="1"/>
</dbReference>
<dbReference type="Pfam" id="PF00731">
    <property type="entry name" value="AIRC"/>
    <property type="match status" value="1"/>
</dbReference>
<sequence length="149" mass="15796">MKMSKKVAVISGSKSDSNITDSIGKIFDDFGVDHEIRVISAHRNHDELQEYVSNSDADIFIGVAGLSAHLPGVLSALTTKPVIGVPVEAKLGGIDSLLSIAQMPPGIPVAAVGIDNGKNAALLAIAILCLNDEALHNKLVEYRKSWKIQ</sequence>
<reference evidence="7" key="2">
    <citation type="submission" date="2008-08" db="EMBL/GenBank/DDBJ databases">
        <authorList>
            <person name="Martin-Cuadrado A.-B."/>
            <person name="Rodriguez-Valera F."/>
            <person name="Moreira D."/>
            <person name="Alba J.-C."/>
            <person name="Ivars-Martinez E."/>
            <person name="Henn M.R."/>
            <person name="Talla E."/>
            <person name="Lopez-Garcia P."/>
        </authorList>
    </citation>
    <scope>NUCLEOTIDE SEQUENCE</scope>
</reference>
<organism evidence="7">
    <name type="scientific">uncultured marine crenarchaeote KM3-153-F8</name>
    <dbReference type="NCBI Taxonomy" id="526665"/>
    <lineage>
        <taxon>Archaea</taxon>
        <taxon>Nitrososphaerota</taxon>
        <taxon>Nitrososphaeria</taxon>
        <taxon>Nitrosopumilales</taxon>
        <taxon>environmental samples</taxon>
    </lineage>
</organism>
<evidence type="ECO:0000256" key="3">
    <source>
        <dbReference type="HAMAP-Rule" id="MF_01929"/>
    </source>
</evidence>
<dbReference type="InterPro" id="IPR024694">
    <property type="entry name" value="PurE_prokaryotes"/>
</dbReference>
<comment type="catalytic activity">
    <reaction evidence="3 4">
        <text>5-carboxyamino-1-(5-phospho-D-ribosyl)imidazole + H(+) = 5-amino-1-(5-phospho-D-ribosyl)imidazole-4-carboxylate</text>
        <dbReference type="Rhea" id="RHEA:13193"/>
        <dbReference type="ChEBI" id="CHEBI:15378"/>
        <dbReference type="ChEBI" id="CHEBI:58730"/>
        <dbReference type="ChEBI" id="CHEBI:77657"/>
        <dbReference type="EC" id="5.4.99.18"/>
    </reaction>
</comment>
<evidence type="ECO:0000256" key="5">
    <source>
        <dbReference type="PIRSR" id="PIRSR001338-1"/>
    </source>
</evidence>
<dbReference type="GO" id="GO:0006189">
    <property type="term" value="P:'de novo' IMP biosynthetic process"/>
    <property type="evidence" value="ECO:0007669"/>
    <property type="project" value="UniProtKB-UniRule"/>
</dbReference>
<comment type="function">
    <text evidence="3 4">Catalyzes the conversion of N5-carboxyaminoimidazole ribonucleotide (N5-CAIR) to 4-carboxy-5-aminoimidazole ribonucleotide (CAIR).</text>
</comment>
<dbReference type="AlphaFoldDB" id="B3V646"/>
<reference evidence="7" key="1">
    <citation type="journal article" date="2008" name="ISME J.">
        <title>Hindsight in the relative abundance, metabolic potential and genome dynamics of uncultivated marine archaea from comparative metagenomic analyses of bathypelagic plankton of different oceanic regions.</title>
        <authorList>
            <person name="Martin-Cuadrado A.B."/>
            <person name="Rodriguez-Valera F."/>
            <person name="Moreira D."/>
            <person name="Alba J.C."/>
            <person name="Ivars-Martinez E."/>
            <person name="Henn M.R."/>
            <person name="Talla E."/>
            <person name="Lopez-Garcia P."/>
        </authorList>
    </citation>
    <scope>NUCLEOTIDE SEQUENCE</scope>
</reference>
<comment type="pathway">
    <text evidence="3 4">Purine metabolism; IMP biosynthesis via de novo pathway; 5-amino-1-(5-phospho-D-ribosyl)imidazole-4-carboxylate from 5-amino-1-(5-phospho-D-ribosyl)imidazole (N5-CAIR route): step 2/2.</text>
</comment>
<dbReference type="PANTHER" id="PTHR23046:SF2">
    <property type="entry name" value="PHOSPHORIBOSYLAMINOIMIDAZOLE CARBOXYLASE"/>
    <property type="match status" value="1"/>
</dbReference>
<dbReference type="SUPFAM" id="SSF52255">
    <property type="entry name" value="N5-CAIR mutase (phosphoribosylaminoimidazole carboxylase, PurE)"/>
    <property type="match status" value="1"/>
</dbReference>
<evidence type="ECO:0000256" key="4">
    <source>
        <dbReference type="PIRNR" id="PIRNR001338"/>
    </source>
</evidence>
<dbReference type="PIRSF" id="PIRSF001338">
    <property type="entry name" value="AIR_carboxylase"/>
    <property type="match status" value="1"/>
</dbReference>
<dbReference type="InterPro" id="IPR033747">
    <property type="entry name" value="PurE_ClassI"/>
</dbReference>
<dbReference type="EC" id="5.4.99.18" evidence="3 4"/>
<dbReference type="Gene3D" id="3.40.50.1970">
    <property type="match status" value="1"/>
</dbReference>
<proteinExistence type="inferred from homology"/>
<keyword evidence="1 3" id="KW-0658">Purine biosynthesis</keyword>
<accession>B3V646</accession>
<evidence type="ECO:0000259" key="6">
    <source>
        <dbReference type="SMART" id="SM01001"/>
    </source>
</evidence>
<dbReference type="UniPathway" id="UPA00074">
    <property type="reaction ID" value="UER00943"/>
</dbReference>
<dbReference type="GO" id="GO:0034023">
    <property type="term" value="F:5-(carboxyamino)imidazole ribonucleotide mutase activity"/>
    <property type="evidence" value="ECO:0007669"/>
    <property type="project" value="UniProtKB-UniRule"/>
</dbReference>
<feature type="binding site" evidence="3 5">
    <location>
        <position position="16"/>
    </location>
    <ligand>
        <name>substrate</name>
    </ligand>
</feature>
<comment type="similarity">
    <text evidence="3">Belongs to the AIR carboxylase family. Class I subfamily.</text>
</comment>
<dbReference type="HAMAP" id="MF_01929">
    <property type="entry name" value="PurE_classI"/>
    <property type="match status" value="1"/>
</dbReference>
<evidence type="ECO:0000256" key="2">
    <source>
        <dbReference type="ARBA" id="ARBA00023235"/>
    </source>
</evidence>
<dbReference type="SMART" id="SM01001">
    <property type="entry name" value="AIRC"/>
    <property type="match status" value="1"/>
</dbReference>
<keyword evidence="7" id="KW-0456">Lyase</keyword>
<dbReference type="NCBIfam" id="TIGR01162">
    <property type="entry name" value="purE"/>
    <property type="match status" value="1"/>
</dbReference>
<dbReference type="GO" id="GO:0016829">
    <property type="term" value="F:lyase activity"/>
    <property type="evidence" value="ECO:0007669"/>
    <property type="project" value="UniProtKB-KW"/>
</dbReference>
<evidence type="ECO:0000256" key="1">
    <source>
        <dbReference type="ARBA" id="ARBA00022755"/>
    </source>
</evidence>
<dbReference type="EMBL" id="EU686631">
    <property type="protein sequence ID" value="ACF09770.1"/>
    <property type="molecule type" value="Genomic_DNA"/>
</dbReference>
<dbReference type="InterPro" id="IPR000031">
    <property type="entry name" value="PurE_dom"/>
</dbReference>
<evidence type="ECO:0000313" key="7">
    <source>
        <dbReference type="EMBL" id="ACF09770.1"/>
    </source>
</evidence>
<feature type="binding site" evidence="3 5">
    <location>
        <position position="43"/>
    </location>
    <ligand>
        <name>substrate</name>
    </ligand>
</feature>
<feature type="binding site" evidence="3 5">
    <location>
        <position position="13"/>
    </location>
    <ligand>
        <name>substrate</name>
    </ligand>
</feature>
<gene>
    <name evidence="3" type="primary">purE</name>
</gene>
<protein>
    <recommendedName>
        <fullName evidence="3 4">N5-carboxyaminoimidazole ribonucleotide mutase</fullName>
        <shortName evidence="3 4">N5-CAIR mutase</shortName>
        <ecNumber evidence="3 4">5.4.99.18</ecNumber>
    </recommendedName>
    <alternativeName>
        <fullName evidence="3">5-(carboxyamino)imidazole ribonucleotide mutase</fullName>
    </alternativeName>
</protein>